<dbReference type="Pfam" id="PF01476">
    <property type="entry name" value="LysM"/>
    <property type="match status" value="1"/>
</dbReference>
<evidence type="ECO:0000313" key="3">
    <source>
        <dbReference type="EMBL" id="CEG56775.1"/>
    </source>
</evidence>
<dbReference type="HOGENOM" id="CLU_2554077_0_0_6"/>
<evidence type="ECO:0000259" key="2">
    <source>
        <dbReference type="PROSITE" id="PS51782"/>
    </source>
</evidence>
<sequence length="82" mass="8905">MRTGTQRKAGPAAEYSWRRPTSEQSINGFLNGGSESWVPDVPQDNLGSYTVQPGDTLESIALQVYGDSSQDSNCLKKKINGL</sequence>
<organism evidence="3 4">
    <name type="scientific">Legionella fallonii LLAP-10</name>
    <dbReference type="NCBI Taxonomy" id="1212491"/>
    <lineage>
        <taxon>Bacteria</taxon>
        <taxon>Pseudomonadati</taxon>
        <taxon>Pseudomonadota</taxon>
        <taxon>Gammaproteobacteria</taxon>
        <taxon>Legionellales</taxon>
        <taxon>Legionellaceae</taxon>
        <taxon>Legionella</taxon>
    </lineage>
</organism>
<gene>
    <name evidence="3" type="ORF">LFA_1352</name>
</gene>
<dbReference type="AlphaFoldDB" id="A0A098G5K7"/>
<protein>
    <recommendedName>
        <fullName evidence="2">LysM domain-containing protein</fullName>
    </recommendedName>
</protein>
<dbReference type="Proteomes" id="UP000032430">
    <property type="component" value="Chromosome I"/>
</dbReference>
<dbReference type="Gene3D" id="3.10.350.10">
    <property type="entry name" value="LysM domain"/>
    <property type="match status" value="1"/>
</dbReference>
<evidence type="ECO:0000256" key="1">
    <source>
        <dbReference type="SAM" id="MobiDB-lite"/>
    </source>
</evidence>
<keyword evidence="4" id="KW-1185">Reference proteome</keyword>
<dbReference type="CDD" id="cd00118">
    <property type="entry name" value="LysM"/>
    <property type="match status" value="1"/>
</dbReference>
<reference evidence="4" key="1">
    <citation type="submission" date="2014-09" db="EMBL/GenBank/DDBJ databases">
        <authorList>
            <person name="Gomez-Valero L."/>
        </authorList>
    </citation>
    <scope>NUCLEOTIDE SEQUENCE [LARGE SCALE GENOMIC DNA]</scope>
    <source>
        <strain evidence="4">ATCC700992</strain>
    </source>
</reference>
<name>A0A098G5K7_9GAMM</name>
<dbReference type="InterPro" id="IPR018392">
    <property type="entry name" value="LysM"/>
</dbReference>
<dbReference type="EMBL" id="LN614827">
    <property type="protein sequence ID" value="CEG56775.1"/>
    <property type="molecule type" value="Genomic_DNA"/>
</dbReference>
<feature type="region of interest" description="Disordered" evidence="1">
    <location>
        <begin position="1"/>
        <end position="20"/>
    </location>
</feature>
<dbReference type="PROSITE" id="PS51782">
    <property type="entry name" value="LYSM"/>
    <property type="match status" value="1"/>
</dbReference>
<dbReference type="OrthoDB" id="370541at2"/>
<accession>A0A098G5K7</accession>
<feature type="domain" description="LysM" evidence="2">
    <location>
        <begin position="47"/>
        <end position="82"/>
    </location>
</feature>
<evidence type="ECO:0000313" key="4">
    <source>
        <dbReference type="Proteomes" id="UP000032430"/>
    </source>
</evidence>
<dbReference type="InterPro" id="IPR036779">
    <property type="entry name" value="LysM_dom_sf"/>
</dbReference>
<proteinExistence type="predicted"/>
<dbReference type="RefSeq" id="WP_045095388.1">
    <property type="nucleotide sequence ID" value="NZ_LN614827.1"/>
</dbReference>
<dbReference type="KEGG" id="lfa:LFA_1352"/>
<dbReference type="STRING" id="1212491.LFA_1352"/>